<accession>L9VQ36</accession>
<feature type="region of interest" description="Disordered" evidence="1">
    <location>
        <begin position="1"/>
        <end position="34"/>
    </location>
</feature>
<feature type="compositionally biased region" description="Basic and acidic residues" evidence="1">
    <location>
        <begin position="1"/>
        <end position="23"/>
    </location>
</feature>
<evidence type="ECO:0000256" key="1">
    <source>
        <dbReference type="SAM" id="MobiDB-lite"/>
    </source>
</evidence>
<keyword evidence="2" id="KW-1133">Transmembrane helix</keyword>
<keyword evidence="2" id="KW-0472">Membrane</keyword>
<keyword evidence="2" id="KW-0812">Transmembrane</keyword>
<dbReference type="EMBL" id="AOHW01000038">
    <property type="protein sequence ID" value="ELY39279.1"/>
    <property type="molecule type" value="Genomic_DNA"/>
</dbReference>
<feature type="transmembrane region" description="Helical" evidence="2">
    <location>
        <begin position="51"/>
        <end position="72"/>
    </location>
</feature>
<sequence length="77" mass="7982">MTDEQRQSDGGPDRSETAERDRLAPPGSPGGAAAASSVLWGVVAFLHLESIAIGLLVFLAVLTSLEAIAGFVSERTD</sequence>
<dbReference type="Proteomes" id="UP000011599">
    <property type="component" value="Unassembled WGS sequence"/>
</dbReference>
<evidence type="ECO:0000256" key="2">
    <source>
        <dbReference type="SAM" id="Phobius"/>
    </source>
</evidence>
<reference evidence="3 4" key="1">
    <citation type="journal article" date="2014" name="PLoS Genet.">
        <title>Phylogenetically driven sequencing of extremely halophilic archaea reveals strategies for static and dynamic osmo-response.</title>
        <authorList>
            <person name="Becker E.A."/>
            <person name="Seitzer P.M."/>
            <person name="Tritt A."/>
            <person name="Larsen D."/>
            <person name="Krusor M."/>
            <person name="Yao A.I."/>
            <person name="Wu D."/>
            <person name="Madern D."/>
            <person name="Eisen J.A."/>
            <person name="Darling A.E."/>
            <person name="Facciotti M.T."/>
        </authorList>
    </citation>
    <scope>NUCLEOTIDE SEQUENCE [LARGE SCALE GENOMIC DNA]</scope>
    <source>
        <strain evidence="3 4">GA33</strain>
    </source>
</reference>
<protein>
    <submittedName>
        <fullName evidence="3">Uncharacterized protein</fullName>
    </submittedName>
</protein>
<comment type="caution">
    <text evidence="3">The sequence shown here is derived from an EMBL/GenBank/DDBJ whole genome shotgun (WGS) entry which is preliminary data.</text>
</comment>
<gene>
    <name evidence="3" type="ORF">C496_15517</name>
</gene>
<dbReference type="eggNOG" id="ENOG502N5CB">
    <property type="taxonomic scope" value="Archaea"/>
</dbReference>
<proteinExistence type="predicted"/>
<evidence type="ECO:0000313" key="4">
    <source>
        <dbReference type="Proteomes" id="UP000011599"/>
    </source>
</evidence>
<name>L9VQ36_9EURY</name>
<evidence type="ECO:0000313" key="3">
    <source>
        <dbReference type="EMBL" id="ELY39279.1"/>
    </source>
</evidence>
<keyword evidence="4" id="KW-1185">Reference proteome</keyword>
<organism evidence="3 4">
    <name type="scientific">Natronorubrum tibetense GA33</name>
    <dbReference type="NCBI Taxonomy" id="1114856"/>
    <lineage>
        <taxon>Archaea</taxon>
        <taxon>Methanobacteriati</taxon>
        <taxon>Methanobacteriota</taxon>
        <taxon>Stenosarchaea group</taxon>
        <taxon>Halobacteria</taxon>
        <taxon>Halobacteriales</taxon>
        <taxon>Natrialbaceae</taxon>
        <taxon>Natronorubrum</taxon>
    </lineage>
</organism>
<dbReference type="AlphaFoldDB" id="L9VQ36"/>